<dbReference type="KEGG" id="amex:103032173"/>
<feature type="chain" id="PRO_5035895442" description="Colony stimulating factor 3 (granulocyte) a" evidence="1">
    <location>
        <begin position="20"/>
        <end position="224"/>
    </location>
</feature>
<protein>
    <recommendedName>
        <fullName evidence="4">Colony stimulating factor 3 (granulocyte) a</fullName>
    </recommendedName>
</protein>
<evidence type="ECO:0000256" key="1">
    <source>
        <dbReference type="SAM" id="SignalP"/>
    </source>
</evidence>
<dbReference type="Proteomes" id="UP000752171">
    <property type="component" value="Unassembled WGS sequence"/>
</dbReference>
<dbReference type="PANTHER" id="PTHR10511">
    <property type="entry name" value="GRANULOCYTE COLONY-STIMULATING FACTOR"/>
    <property type="match status" value="1"/>
</dbReference>
<reference evidence="2 3" key="1">
    <citation type="submission" date="2021-07" db="EMBL/GenBank/DDBJ databases">
        <authorList>
            <person name="Imarazene B."/>
            <person name="Zahm M."/>
            <person name="Klopp C."/>
            <person name="Cabau C."/>
            <person name="Beille S."/>
            <person name="Jouanno E."/>
            <person name="Castinel A."/>
            <person name="Lluch J."/>
            <person name="Gil L."/>
            <person name="Kuchtly C."/>
            <person name="Lopez Roques C."/>
            <person name="Donnadieu C."/>
            <person name="Parrinello H."/>
            <person name="Journot L."/>
            <person name="Du K."/>
            <person name="Schartl M."/>
            <person name="Retaux S."/>
            <person name="Guiguen Y."/>
        </authorList>
    </citation>
    <scope>NUCLEOTIDE SEQUENCE [LARGE SCALE GENOMIC DNA]</scope>
    <source>
        <strain evidence="2">Pach_M1</strain>
        <tissue evidence="2">Testis</tissue>
    </source>
</reference>
<accession>A0A8T2LE20</accession>
<dbReference type="PANTHER" id="PTHR10511:SF2">
    <property type="entry name" value="GRANULOCYTE COLONY-STIMULATING FACTOR"/>
    <property type="match status" value="1"/>
</dbReference>
<dbReference type="InterPro" id="IPR040117">
    <property type="entry name" value="GCSF/MGF"/>
</dbReference>
<dbReference type="GO" id="GO:0005125">
    <property type="term" value="F:cytokine activity"/>
    <property type="evidence" value="ECO:0007669"/>
    <property type="project" value="InterPro"/>
</dbReference>
<dbReference type="SUPFAM" id="SSF47266">
    <property type="entry name" value="4-helical cytokines"/>
    <property type="match status" value="1"/>
</dbReference>
<evidence type="ECO:0000313" key="2">
    <source>
        <dbReference type="EMBL" id="KAG9267586.1"/>
    </source>
</evidence>
<dbReference type="AlphaFoldDB" id="A0A8T2LE20"/>
<dbReference type="InterPro" id="IPR009079">
    <property type="entry name" value="4_helix_cytokine-like_core"/>
</dbReference>
<keyword evidence="1" id="KW-0732">Signal</keyword>
<dbReference type="Gene3D" id="1.20.1250.10">
    <property type="match status" value="1"/>
</dbReference>
<dbReference type="OMA" id="DTHKSCI"/>
<comment type="caution">
    <text evidence="2">The sequence shown here is derived from an EMBL/GenBank/DDBJ whole genome shotgun (WGS) entry which is preliminary data.</text>
</comment>
<organism evidence="2 3">
    <name type="scientific">Astyanax mexicanus</name>
    <name type="common">Blind cave fish</name>
    <name type="synonym">Astyanax fasciatus mexicanus</name>
    <dbReference type="NCBI Taxonomy" id="7994"/>
    <lineage>
        <taxon>Eukaryota</taxon>
        <taxon>Metazoa</taxon>
        <taxon>Chordata</taxon>
        <taxon>Craniata</taxon>
        <taxon>Vertebrata</taxon>
        <taxon>Euteleostomi</taxon>
        <taxon>Actinopterygii</taxon>
        <taxon>Neopterygii</taxon>
        <taxon>Teleostei</taxon>
        <taxon>Ostariophysi</taxon>
        <taxon>Characiformes</taxon>
        <taxon>Characoidei</taxon>
        <taxon>Acestrorhamphidae</taxon>
        <taxon>Acestrorhamphinae</taxon>
        <taxon>Astyanax</taxon>
    </lineage>
</organism>
<name>A0A8T2LE20_ASTMX</name>
<evidence type="ECO:0008006" key="4">
    <source>
        <dbReference type="Google" id="ProtNLM"/>
    </source>
</evidence>
<dbReference type="EMBL" id="JAICCE010000015">
    <property type="protein sequence ID" value="KAG9267586.1"/>
    <property type="molecule type" value="Genomic_DNA"/>
</dbReference>
<sequence>MHLFLGLPLTLCALSLVSPAPMPAMWRDMQNPAFENALENGHSLISKILNDTPAAHKAWIHTESLSLDGNDSGKLQYLKEVLNLTTAPALKPISDSLNLGDCLGQIAEGLRLHQTLLTVVSNLALVKPEEVDGLLYDIRDLLIQVKKMQSQTGVTSAPETQEDLKSQLQKNLAPQLEDEYTSQVAAHLVLLHLRDFSQDVSRSFRSMHSILFPDSDSQTTVALN</sequence>
<feature type="signal peptide" evidence="1">
    <location>
        <begin position="1"/>
        <end position="19"/>
    </location>
</feature>
<evidence type="ECO:0000313" key="3">
    <source>
        <dbReference type="Proteomes" id="UP000752171"/>
    </source>
</evidence>
<proteinExistence type="predicted"/>
<dbReference type="GO" id="GO:0045639">
    <property type="term" value="P:positive regulation of myeloid cell differentiation"/>
    <property type="evidence" value="ECO:0007669"/>
    <property type="project" value="InterPro"/>
</dbReference>
<gene>
    <name evidence="2" type="ORF">AMEX_G18442</name>
</gene>